<dbReference type="InterPro" id="IPR050156">
    <property type="entry name" value="TC-AMP_synthase_SUA5"/>
</dbReference>
<evidence type="ECO:0000256" key="8">
    <source>
        <dbReference type="ARBA" id="ARBA00022695"/>
    </source>
</evidence>
<evidence type="ECO:0000256" key="12">
    <source>
        <dbReference type="ARBA" id="ARBA00048366"/>
    </source>
</evidence>
<comment type="function">
    <text evidence="13">Required for the formation of a threonylcarbamoyl group on adenosine at position 37 (t(6)A37) in tRNAs that read codons beginning with adenine.</text>
</comment>
<dbReference type="GO" id="GO:0005524">
    <property type="term" value="F:ATP binding"/>
    <property type="evidence" value="ECO:0007669"/>
    <property type="project" value="UniProtKB-UniRule"/>
</dbReference>
<keyword evidence="8 13" id="KW-0548">Nucleotidyltransferase</keyword>
<keyword evidence="6 13" id="KW-0808">Transferase</keyword>
<evidence type="ECO:0000313" key="16">
    <source>
        <dbReference type="EMBL" id="KAB2953818.1"/>
    </source>
</evidence>
<dbReference type="Proteomes" id="UP000468766">
    <property type="component" value="Unassembled WGS sequence"/>
</dbReference>
<keyword evidence="7 13" id="KW-0819">tRNA processing</keyword>
<feature type="binding site" evidence="14">
    <location>
        <position position="146"/>
    </location>
    <ligand>
        <name>ATP</name>
        <dbReference type="ChEBI" id="CHEBI:30616"/>
    </ligand>
</feature>
<evidence type="ECO:0000256" key="9">
    <source>
        <dbReference type="ARBA" id="ARBA00022741"/>
    </source>
</evidence>
<dbReference type="PANTHER" id="PTHR17490">
    <property type="entry name" value="SUA5"/>
    <property type="match status" value="1"/>
</dbReference>
<sequence length="343" mass="36802">MKTKILQPHQLEEPAQLLRQGELVAFPTETVYGLGANALDSQAVAKIFQAKGRPSDNPLIIHIAQLEDLSLLTTEFPPLAQLLAQKFWPGPLTLVLPAAPDVPAEVTAGLDTVALRMPDHPIALQLIKAAGIPLAAPSANRSGKPSPTKAAHVSQDLDGKIAAIIDGGPCDVGIESTVVDVTGAKPVILRPGGITLEMLSEALGESADPFSDANQNLQRPRSPGMKYTHYAPQAPLYLLSGSWEEQLEELHKLQKANKSKARNIGLLITQESYNRIENEANFVVQVAGSRENLKQIAAGLFDSLRAFDETEVDLIIAETYPSKGLGLALMNRLSKAAGGRTWE</sequence>
<feature type="binding site" evidence="14">
    <location>
        <position position="112"/>
    </location>
    <ligand>
        <name>ATP</name>
        <dbReference type="ChEBI" id="CHEBI:30616"/>
    </ligand>
</feature>
<feature type="binding site" evidence="14">
    <location>
        <position position="136"/>
    </location>
    <ligand>
        <name>L-threonine</name>
        <dbReference type="ChEBI" id="CHEBI:57926"/>
    </ligand>
</feature>
<dbReference type="InterPro" id="IPR017945">
    <property type="entry name" value="DHBP_synth_RibB-like_a/b_dom"/>
</dbReference>
<dbReference type="NCBIfam" id="TIGR00057">
    <property type="entry name" value="L-threonylcarbamoyladenylate synthase"/>
    <property type="match status" value="1"/>
</dbReference>
<dbReference type="RefSeq" id="WP_151618828.1">
    <property type="nucleotide sequence ID" value="NZ_WBXO01000002.1"/>
</dbReference>
<dbReference type="Pfam" id="PF03481">
    <property type="entry name" value="Sua5_C"/>
    <property type="match status" value="1"/>
</dbReference>
<evidence type="ECO:0000259" key="15">
    <source>
        <dbReference type="PROSITE" id="PS51163"/>
    </source>
</evidence>
<evidence type="ECO:0000256" key="4">
    <source>
        <dbReference type="ARBA" id="ARBA00015492"/>
    </source>
</evidence>
<feature type="binding site" evidence="14">
    <location>
        <position position="30"/>
    </location>
    <ligand>
        <name>L-threonine</name>
        <dbReference type="ChEBI" id="CHEBI:57926"/>
    </ligand>
</feature>
<feature type="binding site" evidence="14">
    <location>
        <position position="62"/>
    </location>
    <ligand>
        <name>L-threonine</name>
        <dbReference type="ChEBI" id="CHEBI:57926"/>
    </ligand>
</feature>
<dbReference type="EMBL" id="WBXO01000002">
    <property type="protein sequence ID" value="KAB2953818.1"/>
    <property type="molecule type" value="Genomic_DNA"/>
</dbReference>
<evidence type="ECO:0000256" key="6">
    <source>
        <dbReference type="ARBA" id="ARBA00022679"/>
    </source>
</evidence>
<dbReference type="GO" id="GO:0008033">
    <property type="term" value="P:tRNA processing"/>
    <property type="evidence" value="ECO:0007669"/>
    <property type="project" value="UniProtKB-KW"/>
</dbReference>
<dbReference type="EC" id="2.7.7.87" evidence="3 13"/>
<dbReference type="PANTHER" id="PTHR17490:SF16">
    <property type="entry name" value="THREONYLCARBAMOYL-AMP SYNTHASE"/>
    <property type="match status" value="1"/>
</dbReference>
<keyword evidence="5 13" id="KW-0963">Cytoplasm</keyword>
<dbReference type="FunFam" id="3.90.870.10:FF:000008">
    <property type="entry name" value="Threonylcarbamoyl-AMP synthase"/>
    <property type="match status" value="1"/>
</dbReference>
<dbReference type="InterPro" id="IPR005145">
    <property type="entry name" value="Sua5_C"/>
</dbReference>
<dbReference type="GO" id="GO:0003725">
    <property type="term" value="F:double-stranded RNA binding"/>
    <property type="evidence" value="ECO:0007669"/>
    <property type="project" value="UniProtKB-UniRule"/>
</dbReference>
<evidence type="ECO:0000256" key="11">
    <source>
        <dbReference type="ARBA" id="ARBA00029774"/>
    </source>
</evidence>
<feature type="binding site" evidence="14">
    <location>
        <position position="57"/>
    </location>
    <ligand>
        <name>ATP</name>
        <dbReference type="ChEBI" id="CHEBI:30616"/>
    </ligand>
</feature>
<comment type="similarity">
    <text evidence="2 13">Belongs to the SUA5 family.</text>
</comment>
<evidence type="ECO:0000256" key="7">
    <source>
        <dbReference type="ARBA" id="ARBA00022694"/>
    </source>
</evidence>
<evidence type="ECO:0000256" key="13">
    <source>
        <dbReference type="PIRNR" id="PIRNR004930"/>
    </source>
</evidence>
<dbReference type="Pfam" id="PF01300">
    <property type="entry name" value="Sua5_yciO_yrdC"/>
    <property type="match status" value="1"/>
</dbReference>
<name>A0A6I0F8K1_9FIRM</name>
<dbReference type="OrthoDB" id="9814580at2"/>
<dbReference type="GO" id="GO:0006450">
    <property type="term" value="P:regulation of translational fidelity"/>
    <property type="evidence" value="ECO:0007669"/>
    <property type="project" value="TreeGrafter"/>
</dbReference>
<evidence type="ECO:0000256" key="2">
    <source>
        <dbReference type="ARBA" id="ARBA00007663"/>
    </source>
</evidence>
<organism evidence="16 17">
    <name type="scientific">Heliorestis acidaminivorans</name>
    <dbReference type="NCBI Taxonomy" id="553427"/>
    <lineage>
        <taxon>Bacteria</taxon>
        <taxon>Bacillati</taxon>
        <taxon>Bacillota</taxon>
        <taxon>Clostridia</taxon>
        <taxon>Eubacteriales</taxon>
        <taxon>Heliobacteriaceae</taxon>
        <taxon>Heliorestis</taxon>
    </lineage>
</organism>
<evidence type="ECO:0000256" key="3">
    <source>
        <dbReference type="ARBA" id="ARBA00012584"/>
    </source>
</evidence>
<feature type="binding site" evidence="14">
    <location>
        <position position="190"/>
    </location>
    <ligand>
        <name>ATP</name>
        <dbReference type="ChEBI" id="CHEBI:30616"/>
    </ligand>
</feature>
<dbReference type="AlphaFoldDB" id="A0A6I0F8K1"/>
<dbReference type="InterPro" id="IPR038385">
    <property type="entry name" value="Sua5/YwlC_C"/>
</dbReference>
<dbReference type="GO" id="GO:0000049">
    <property type="term" value="F:tRNA binding"/>
    <property type="evidence" value="ECO:0007669"/>
    <property type="project" value="TreeGrafter"/>
</dbReference>
<evidence type="ECO:0000256" key="14">
    <source>
        <dbReference type="PIRSR" id="PIRSR004930-1"/>
    </source>
</evidence>
<keyword evidence="9 13" id="KW-0547">Nucleotide-binding</keyword>
<feature type="binding site" evidence="14">
    <location>
        <position position="116"/>
    </location>
    <ligand>
        <name>L-threonine</name>
        <dbReference type="ChEBI" id="CHEBI:57926"/>
    </ligand>
</feature>
<evidence type="ECO:0000313" key="17">
    <source>
        <dbReference type="Proteomes" id="UP000468766"/>
    </source>
</evidence>
<comment type="catalytic activity">
    <reaction evidence="12 13">
        <text>L-threonine + hydrogencarbonate + ATP = L-threonylcarbamoyladenylate + diphosphate + H2O</text>
        <dbReference type="Rhea" id="RHEA:36407"/>
        <dbReference type="ChEBI" id="CHEBI:15377"/>
        <dbReference type="ChEBI" id="CHEBI:17544"/>
        <dbReference type="ChEBI" id="CHEBI:30616"/>
        <dbReference type="ChEBI" id="CHEBI:33019"/>
        <dbReference type="ChEBI" id="CHEBI:57926"/>
        <dbReference type="ChEBI" id="CHEBI:73682"/>
        <dbReference type="EC" id="2.7.7.87"/>
    </reaction>
</comment>
<proteinExistence type="inferred from homology"/>
<dbReference type="PIRSF" id="PIRSF004930">
    <property type="entry name" value="Tln_factor_SUA5"/>
    <property type="match status" value="1"/>
</dbReference>
<comment type="caution">
    <text evidence="16">The sequence shown here is derived from an EMBL/GenBank/DDBJ whole genome shotgun (WGS) entry which is preliminary data.</text>
</comment>
<feature type="binding site" evidence="14">
    <location>
        <position position="138"/>
    </location>
    <ligand>
        <name>ATP</name>
        <dbReference type="ChEBI" id="CHEBI:30616"/>
    </ligand>
</feature>
<dbReference type="InterPro" id="IPR010923">
    <property type="entry name" value="T(6)A37_SUA5"/>
</dbReference>
<dbReference type="PROSITE" id="PS51163">
    <property type="entry name" value="YRDC"/>
    <property type="match status" value="1"/>
</dbReference>
<feature type="domain" description="YrdC-like" evidence="15">
    <location>
        <begin position="8"/>
        <end position="194"/>
    </location>
</feature>
<dbReference type="Gene3D" id="3.90.870.10">
    <property type="entry name" value="DHBP synthase"/>
    <property type="match status" value="1"/>
</dbReference>
<dbReference type="InterPro" id="IPR006070">
    <property type="entry name" value="Sua5-like_dom"/>
</dbReference>
<dbReference type="GO" id="GO:0061710">
    <property type="term" value="F:L-threonylcarbamoyladenylate synthase"/>
    <property type="evidence" value="ECO:0007669"/>
    <property type="project" value="UniProtKB-EC"/>
</dbReference>
<feature type="binding site" evidence="14">
    <location>
        <position position="230"/>
    </location>
    <ligand>
        <name>ATP</name>
        <dbReference type="ChEBI" id="CHEBI:30616"/>
    </ligand>
</feature>
<dbReference type="SUPFAM" id="SSF55821">
    <property type="entry name" value="YrdC/RibB"/>
    <property type="match status" value="1"/>
</dbReference>
<dbReference type="Gene3D" id="3.40.50.11030">
    <property type="entry name" value="Threonylcarbamoyl-AMP synthase, C-terminal domain"/>
    <property type="match status" value="1"/>
</dbReference>
<evidence type="ECO:0000256" key="5">
    <source>
        <dbReference type="ARBA" id="ARBA00022490"/>
    </source>
</evidence>
<reference evidence="16 17" key="1">
    <citation type="submission" date="2019-10" db="EMBL/GenBank/DDBJ databases">
        <title>Whole-genome sequence of the extremophile Heliorestis acidaminivorans DSM 24790.</title>
        <authorList>
            <person name="Kyndt J.A."/>
            <person name="Meyer T.E."/>
        </authorList>
    </citation>
    <scope>NUCLEOTIDE SEQUENCE [LARGE SCALE GENOMIC DNA]</scope>
    <source>
        <strain evidence="16 17">DSM 24790</strain>
    </source>
</reference>
<protein>
    <recommendedName>
        <fullName evidence="4 13">Threonylcarbamoyl-AMP synthase</fullName>
        <shortName evidence="13">TC-AMP synthase</shortName>
        <ecNumber evidence="3 13">2.7.7.87</ecNumber>
    </recommendedName>
    <alternativeName>
        <fullName evidence="11 13">L-threonylcarbamoyladenylate synthase</fullName>
    </alternativeName>
</protein>
<gene>
    <name evidence="16" type="ORF">F9B85_04170</name>
</gene>
<feature type="binding site" evidence="14">
    <location>
        <position position="53"/>
    </location>
    <ligand>
        <name>ATP</name>
        <dbReference type="ChEBI" id="CHEBI:30616"/>
    </ligand>
</feature>
<comment type="subcellular location">
    <subcellularLocation>
        <location evidence="1 13">Cytoplasm</location>
    </subcellularLocation>
</comment>
<evidence type="ECO:0000256" key="1">
    <source>
        <dbReference type="ARBA" id="ARBA00004496"/>
    </source>
</evidence>
<dbReference type="GO" id="GO:0005737">
    <property type="term" value="C:cytoplasm"/>
    <property type="evidence" value="ECO:0007669"/>
    <property type="project" value="UniProtKB-SubCell"/>
</dbReference>
<keyword evidence="10 13" id="KW-0067">ATP-binding</keyword>
<accession>A0A6I0F8K1</accession>
<keyword evidence="17" id="KW-1185">Reference proteome</keyword>
<evidence type="ECO:0000256" key="10">
    <source>
        <dbReference type="ARBA" id="ARBA00022840"/>
    </source>
</evidence>
<feature type="binding site" evidence="14">
    <location>
        <position position="176"/>
    </location>
    <ligand>
        <name>L-threonine</name>
        <dbReference type="ChEBI" id="CHEBI:57926"/>
    </ligand>
</feature>